<dbReference type="NCBIfam" id="NF046040">
    <property type="entry name" value="RelB_antitoxin"/>
    <property type="match status" value="1"/>
</dbReference>
<keyword evidence="2" id="KW-1185">Reference proteome</keyword>
<dbReference type="InterPro" id="IPR046257">
    <property type="entry name" value="DUF6290"/>
</dbReference>
<protein>
    <submittedName>
        <fullName evidence="1">DUF6290 family protein</fullName>
    </submittedName>
</protein>
<organism evidence="1 2">
    <name type="scientific">Exiguobacterium aurantiacum</name>
    <dbReference type="NCBI Taxonomy" id="33987"/>
    <lineage>
        <taxon>Bacteria</taxon>
        <taxon>Bacillati</taxon>
        <taxon>Bacillota</taxon>
        <taxon>Bacilli</taxon>
        <taxon>Bacillales</taxon>
        <taxon>Bacillales Family XII. Incertae Sedis</taxon>
        <taxon>Exiguobacterium</taxon>
    </lineage>
</organism>
<reference evidence="1" key="1">
    <citation type="submission" date="2022-07" db="EMBL/GenBank/DDBJ databases">
        <title>Complete genome of CX2.</title>
        <authorList>
            <person name="Cao G."/>
        </authorList>
    </citation>
    <scope>NUCLEOTIDE SEQUENCE</scope>
    <source>
        <strain evidence="1">CX2</strain>
    </source>
</reference>
<accession>A0ABY5FSR3</accession>
<name>A0ABY5FSR3_9BACL</name>
<dbReference type="EMBL" id="CP101462">
    <property type="protein sequence ID" value="UTT44498.1"/>
    <property type="molecule type" value="Genomic_DNA"/>
</dbReference>
<sequence length="71" mass="8257">MISVRLNEEDERLIRAYARSNNLSLSTLVRDAVLKRIEDEHDLKLYSEAISVHQKHSEAISFDTMVKDLDK</sequence>
<dbReference type="Pfam" id="PF19807">
    <property type="entry name" value="DUF6290"/>
    <property type="match status" value="1"/>
</dbReference>
<dbReference type="Proteomes" id="UP001060325">
    <property type="component" value="Chromosome"/>
</dbReference>
<gene>
    <name evidence="1" type="ORF">NMQ00_11360</name>
</gene>
<evidence type="ECO:0000313" key="1">
    <source>
        <dbReference type="EMBL" id="UTT44498.1"/>
    </source>
</evidence>
<evidence type="ECO:0000313" key="2">
    <source>
        <dbReference type="Proteomes" id="UP001060325"/>
    </source>
</evidence>
<proteinExistence type="predicted"/>